<dbReference type="CDD" id="cd00085">
    <property type="entry name" value="HNHc"/>
    <property type="match status" value="1"/>
</dbReference>
<dbReference type="PANTHER" id="PTHR33877">
    <property type="entry name" value="SLL1193 PROTEIN"/>
    <property type="match status" value="1"/>
</dbReference>
<keyword evidence="2" id="KW-0540">Nuclease</keyword>
<dbReference type="AlphaFoldDB" id="A0A9D2GU16"/>
<sequence length="99" mass="11698">MDNFFIPSADEKEIAKERAKARELRKTNWWREKISRGECYYCGKKFKPDELTMDHVVPLIRGGKSTKNNIVPACKECNNAKKHKLPVEWVEYLENIKKQ</sequence>
<dbReference type="SMART" id="SM00507">
    <property type="entry name" value="HNHc"/>
    <property type="match status" value="1"/>
</dbReference>
<dbReference type="Gene3D" id="1.10.30.50">
    <property type="match status" value="1"/>
</dbReference>
<accession>A0A9D2GU16</accession>
<evidence type="ECO:0000313" key="2">
    <source>
        <dbReference type="EMBL" id="HIZ90048.1"/>
    </source>
</evidence>
<reference evidence="2" key="2">
    <citation type="submission" date="2021-04" db="EMBL/GenBank/DDBJ databases">
        <authorList>
            <person name="Gilroy R."/>
        </authorList>
    </citation>
    <scope>NUCLEOTIDE SEQUENCE</scope>
    <source>
        <strain evidence="2">ChiW4-1371</strain>
    </source>
</reference>
<dbReference type="EMBL" id="DXAQ01000132">
    <property type="protein sequence ID" value="HIZ90048.1"/>
    <property type="molecule type" value="Genomic_DNA"/>
</dbReference>
<dbReference type="PANTHER" id="PTHR33877:SF1">
    <property type="entry name" value="TYPE IV METHYL-DIRECTED RESTRICTION ENZYME ECOKMCRA"/>
    <property type="match status" value="1"/>
</dbReference>
<name>A0A9D2GU16_9BACT</name>
<reference evidence="2" key="1">
    <citation type="journal article" date="2021" name="PeerJ">
        <title>Extensive microbial diversity within the chicken gut microbiome revealed by metagenomics and culture.</title>
        <authorList>
            <person name="Gilroy R."/>
            <person name="Ravi A."/>
            <person name="Getino M."/>
            <person name="Pursley I."/>
            <person name="Horton D.L."/>
            <person name="Alikhan N.F."/>
            <person name="Baker D."/>
            <person name="Gharbi K."/>
            <person name="Hall N."/>
            <person name="Watson M."/>
            <person name="Adriaenssens E.M."/>
            <person name="Foster-Nyarko E."/>
            <person name="Jarju S."/>
            <person name="Secka A."/>
            <person name="Antonio M."/>
            <person name="Oren A."/>
            <person name="Chaudhuri R.R."/>
            <person name="La Ragione R."/>
            <person name="Hildebrand F."/>
            <person name="Pallen M.J."/>
        </authorList>
    </citation>
    <scope>NUCLEOTIDE SEQUENCE</scope>
    <source>
        <strain evidence="2">ChiW4-1371</strain>
    </source>
</reference>
<evidence type="ECO:0000313" key="3">
    <source>
        <dbReference type="Proteomes" id="UP000824176"/>
    </source>
</evidence>
<dbReference type="GO" id="GO:0004519">
    <property type="term" value="F:endonuclease activity"/>
    <property type="evidence" value="ECO:0007669"/>
    <property type="project" value="UniProtKB-KW"/>
</dbReference>
<feature type="domain" description="HNH nuclease" evidence="1">
    <location>
        <begin position="28"/>
        <end position="79"/>
    </location>
</feature>
<organism evidence="2 3">
    <name type="scientific">Candidatus Mucispirillum faecigallinarum</name>
    <dbReference type="NCBI Taxonomy" id="2838699"/>
    <lineage>
        <taxon>Bacteria</taxon>
        <taxon>Pseudomonadati</taxon>
        <taxon>Deferribacterota</taxon>
        <taxon>Deferribacteres</taxon>
        <taxon>Deferribacterales</taxon>
        <taxon>Mucispirillaceae</taxon>
        <taxon>Mucispirillum</taxon>
    </lineage>
</organism>
<dbReference type="InterPro" id="IPR029471">
    <property type="entry name" value="HNH_5"/>
</dbReference>
<dbReference type="Pfam" id="PF14279">
    <property type="entry name" value="HNH_5"/>
    <property type="match status" value="1"/>
</dbReference>
<evidence type="ECO:0000259" key="1">
    <source>
        <dbReference type="SMART" id="SM00507"/>
    </source>
</evidence>
<proteinExistence type="predicted"/>
<keyword evidence="2" id="KW-0255">Endonuclease</keyword>
<comment type="caution">
    <text evidence="2">The sequence shown here is derived from an EMBL/GenBank/DDBJ whole genome shotgun (WGS) entry which is preliminary data.</text>
</comment>
<keyword evidence="2" id="KW-0378">Hydrolase</keyword>
<gene>
    <name evidence="2" type="ORF">H9804_08875</name>
</gene>
<dbReference type="InterPro" id="IPR052892">
    <property type="entry name" value="NA-targeting_endonuclease"/>
</dbReference>
<dbReference type="Proteomes" id="UP000824176">
    <property type="component" value="Unassembled WGS sequence"/>
</dbReference>
<protein>
    <submittedName>
        <fullName evidence="2">HNH endonuclease</fullName>
    </submittedName>
</protein>
<dbReference type="InterPro" id="IPR003615">
    <property type="entry name" value="HNH_nuc"/>
</dbReference>